<dbReference type="Proteomes" id="UP000050272">
    <property type="component" value="Unassembled WGS sequence"/>
</dbReference>
<dbReference type="InterPro" id="IPR035908">
    <property type="entry name" value="F0_ATP_A_sf"/>
</dbReference>
<feature type="transmembrane region" description="Helical" evidence="12">
    <location>
        <begin position="114"/>
        <end position="132"/>
    </location>
</feature>
<evidence type="ECO:0000256" key="13">
    <source>
        <dbReference type="RuleBase" id="RU000483"/>
    </source>
</evidence>
<dbReference type="HAMAP" id="MF_01393">
    <property type="entry name" value="ATP_synth_a_bact"/>
    <property type="match status" value="1"/>
</dbReference>
<keyword evidence="3 12" id="KW-0813">Transport</keyword>
<dbReference type="GO" id="GO:0046933">
    <property type="term" value="F:proton-transporting ATP synthase activity, rotational mechanism"/>
    <property type="evidence" value="ECO:0007669"/>
    <property type="project" value="UniProtKB-UniRule"/>
</dbReference>
<evidence type="ECO:0000256" key="7">
    <source>
        <dbReference type="ARBA" id="ARBA00022781"/>
    </source>
</evidence>
<feature type="transmembrane region" description="Helical" evidence="12">
    <location>
        <begin position="75"/>
        <end position="94"/>
    </location>
</feature>
<dbReference type="PANTHER" id="PTHR42823">
    <property type="entry name" value="ATP SYNTHASE SUBUNIT A, CHLOROPLASTIC"/>
    <property type="match status" value="1"/>
</dbReference>
<evidence type="ECO:0000256" key="5">
    <source>
        <dbReference type="ARBA" id="ARBA00022547"/>
    </source>
</evidence>
<evidence type="ECO:0000256" key="10">
    <source>
        <dbReference type="ARBA" id="ARBA00023136"/>
    </source>
</evidence>
<keyword evidence="11 12" id="KW-0066">ATP synthesis</keyword>
<evidence type="ECO:0000256" key="11">
    <source>
        <dbReference type="ARBA" id="ARBA00023310"/>
    </source>
</evidence>
<name>A0ABD4QL62_9BACI</name>
<protein>
    <recommendedName>
        <fullName evidence="12 13">ATP synthase subunit a</fullName>
    </recommendedName>
    <alternativeName>
        <fullName evidence="12">ATP synthase F0 sector subunit a</fullName>
    </alternativeName>
    <alternativeName>
        <fullName evidence="12">F-ATPase subunit 6</fullName>
    </alternativeName>
</protein>
<keyword evidence="8 12" id="KW-1133">Transmembrane helix</keyword>
<dbReference type="InterPro" id="IPR000568">
    <property type="entry name" value="ATP_synth_F0_asu"/>
</dbReference>
<evidence type="ECO:0000256" key="1">
    <source>
        <dbReference type="ARBA" id="ARBA00004141"/>
    </source>
</evidence>
<dbReference type="RefSeq" id="WP_060698610.1">
    <property type="nucleotide sequence ID" value="NZ_JAGQFH010000023.1"/>
</dbReference>
<evidence type="ECO:0000313" key="17">
    <source>
        <dbReference type="Proteomes" id="UP000676804"/>
    </source>
</evidence>
<dbReference type="Gene3D" id="1.20.120.220">
    <property type="entry name" value="ATP synthase, F0 complex, subunit A"/>
    <property type="match status" value="1"/>
</dbReference>
<dbReference type="InterPro" id="IPR045082">
    <property type="entry name" value="ATP_syn_F0_a_bact/chloroplast"/>
</dbReference>
<dbReference type="AlphaFoldDB" id="A0ABD4QL62"/>
<comment type="subcellular location">
    <subcellularLocation>
        <location evidence="12 13">Cell membrane</location>
        <topology evidence="12 13">Multi-pass membrane protein</topology>
    </subcellularLocation>
    <subcellularLocation>
        <location evidence="1">Membrane</location>
        <topology evidence="1">Multi-pass membrane protein</topology>
    </subcellularLocation>
</comment>
<feature type="transmembrane region" description="Helical" evidence="12">
    <location>
        <begin position="20"/>
        <end position="42"/>
    </location>
</feature>
<organism evidence="15 17">
    <name type="scientific">Bacillus australimaris</name>
    <dbReference type="NCBI Taxonomy" id="1326968"/>
    <lineage>
        <taxon>Bacteria</taxon>
        <taxon>Bacillati</taxon>
        <taxon>Bacillota</taxon>
        <taxon>Bacilli</taxon>
        <taxon>Bacillales</taxon>
        <taxon>Bacillaceae</taxon>
        <taxon>Bacillus</taxon>
    </lineage>
</organism>
<keyword evidence="9 12" id="KW-0406">Ion transport</keyword>
<gene>
    <name evidence="12 15" type="primary">atpB</name>
    <name evidence="14" type="ORF">AKG37_07340</name>
    <name evidence="15" type="ORF">KCQ59_09805</name>
</gene>
<accession>A0ABD4QL62</accession>
<evidence type="ECO:0000313" key="14">
    <source>
        <dbReference type="EMBL" id="KPN13886.1"/>
    </source>
</evidence>
<evidence type="ECO:0000256" key="4">
    <source>
        <dbReference type="ARBA" id="ARBA00022475"/>
    </source>
</evidence>
<comment type="function">
    <text evidence="12 13">Key component of the proton channel; it plays a direct role in the translocation of protons across the membrane.</text>
</comment>
<keyword evidence="5 12" id="KW-0138">CF(0)</keyword>
<dbReference type="FunFam" id="1.20.120.220:FF:000005">
    <property type="entry name" value="ATP synthase subunit a"/>
    <property type="match status" value="1"/>
</dbReference>
<keyword evidence="6 12" id="KW-0812">Transmembrane</keyword>
<dbReference type="PROSITE" id="PS00449">
    <property type="entry name" value="ATPASE_A"/>
    <property type="match status" value="1"/>
</dbReference>
<keyword evidence="10 12" id="KW-0472">Membrane</keyword>
<evidence type="ECO:0000256" key="9">
    <source>
        <dbReference type="ARBA" id="ARBA00023065"/>
    </source>
</evidence>
<dbReference type="EMBL" id="LGYN01000023">
    <property type="protein sequence ID" value="KPN13886.1"/>
    <property type="molecule type" value="Genomic_DNA"/>
</dbReference>
<reference evidence="15 17" key="2">
    <citation type="submission" date="2021-04" db="EMBL/GenBank/DDBJ databases">
        <title>Isolation of newly marine bacteria for enzymatic activity.</title>
        <authorList>
            <person name="Hadi W.A.M."/>
            <person name="Nair A.J.J."/>
            <person name="Edwin B.T."/>
        </authorList>
    </citation>
    <scope>NUCLEOTIDE SEQUENCE [LARGE SCALE GENOMIC DNA]</scope>
    <source>
        <strain evidence="15 17">B28A</strain>
    </source>
</reference>
<keyword evidence="16" id="KW-1185">Reference proteome</keyword>
<dbReference type="Proteomes" id="UP000676804">
    <property type="component" value="Unassembled WGS sequence"/>
</dbReference>
<sequence>MGHSSKTTEFLGLTFNLSNVLMITIASIIVLLIAVLTTRVLSIRPTKAQNFMEWIVDFVRNIIGSSMDMKTGAPFLALGVTLLMYIFVSNMLGLPFSITVDHNLWWKSPTADPAITMTLAIMVMGLTHFYGVKAKGVKEYTKDFLKPIPYLVPLKIIEEFANTLTLGLRLYGNIFAGEILLGLLAGLATNFYTQNIALGIVGTLGAIVPMIVWQAFSLFVGTIQAFIFTMLTMVYISHKVSDEH</sequence>
<feature type="transmembrane region" description="Helical" evidence="12">
    <location>
        <begin position="211"/>
        <end position="236"/>
    </location>
</feature>
<proteinExistence type="inferred from homology"/>
<dbReference type="SUPFAM" id="SSF81336">
    <property type="entry name" value="F1F0 ATP synthase subunit A"/>
    <property type="match status" value="1"/>
</dbReference>
<comment type="similarity">
    <text evidence="2 12 13">Belongs to the ATPase A chain family.</text>
</comment>
<dbReference type="GO" id="GO:0005886">
    <property type="term" value="C:plasma membrane"/>
    <property type="evidence" value="ECO:0007669"/>
    <property type="project" value="UniProtKB-SubCell"/>
</dbReference>
<dbReference type="InterPro" id="IPR023011">
    <property type="entry name" value="ATP_synth_F0_asu_AS"/>
</dbReference>
<dbReference type="GO" id="GO:0045259">
    <property type="term" value="C:proton-transporting ATP synthase complex"/>
    <property type="evidence" value="ECO:0007669"/>
    <property type="project" value="UniProtKB-KW"/>
</dbReference>
<evidence type="ECO:0000313" key="15">
    <source>
        <dbReference type="EMBL" id="MBR8690072.1"/>
    </source>
</evidence>
<keyword evidence="7 12" id="KW-0375">Hydrogen ion transport</keyword>
<dbReference type="CDD" id="cd00310">
    <property type="entry name" value="ATP-synt_Fo_a_6"/>
    <property type="match status" value="1"/>
</dbReference>
<dbReference type="Pfam" id="PF00119">
    <property type="entry name" value="ATP-synt_A"/>
    <property type="match status" value="1"/>
</dbReference>
<evidence type="ECO:0000256" key="12">
    <source>
        <dbReference type="HAMAP-Rule" id="MF_01393"/>
    </source>
</evidence>
<keyword evidence="4 12" id="KW-1003">Cell membrane</keyword>
<dbReference type="NCBIfam" id="NF004479">
    <property type="entry name" value="PRK05815.1-4"/>
    <property type="match status" value="1"/>
</dbReference>
<comment type="caution">
    <text evidence="15">The sequence shown here is derived from an EMBL/GenBank/DDBJ whole genome shotgun (WGS) entry which is preliminary data.</text>
</comment>
<dbReference type="EMBL" id="JAGQFH010000023">
    <property type="protein sequence ID" value="MBR8690072.1"/>
    <property type="molecule type" value="Genomic_DNA"/>
</dbReference>
<reference evidence="14 16" key="1">
    <citation type="submission" date="2015-07" db="EMBL/GenBank/DDBJ databases">
        <title>Bacillus zhangzhouensis sp. nov. and Bacillus nanhaiticus sp. nov.</title>
        <authorList>
            <person name="Liu Y."/>
            <person name="Lai Q."/>
            <person name="Shao Z."/>
        </authorList>
    </citation>
    <scope>NUCLEOTIDE SEQUENCE [LARGE SCALE GENOMIC DNA]</scope>
    <source>
        <strain evidence="14 16">NH7I_1</strain>
    </source>
</reference>
<dbReference type="PRINTS" id="PR00123">
    <property type="entry name" value="ATPASEA"/>
</dbReference>
<evidence type="ECO:0000256" key="6">
    <source>
        <dbReference type="ARBA" id="ARBA00022692"/>
    </source>
</evidence>
<evidence type="ECO:0000256" key="3">
    <source>
        <dbReference type="ARBA" id="ARBA00022448"/>
    </source>
</evidence>
<dbReference type="NCBIfam" id="TIGR01131">
    <property type="entry name" value="ATP_synt_6_or_A"/>
    <property type="match status" value="1"/>
</dbReference>
<evidence type="ECO:0000256" key="8">
    <source>
        <dbReference type="ARBA" id="ARBA00022989"/>
    </source>
</evidence>
<feature type="transmembrane region" description="Helical" evidence="12">
    <location>
        <begin position="170"/>
        <end position="191"/>
    </location>
</feature>
<evidence type="ECO:0000313" key="16">
    <source>
        <dbReference type="Proteomes" id="UP000050272"/>
    </source>
</evidence>
<dbReference type="PANTHER" id="PTHR42823:SF3">
    <property type="entry name" value="ATP SYNTHASE SUBUNIT A, CHLOROPLASTIC"/>
    <property type="match status" value="1"/>
</dbReference>
<evidence type="ECO:0000256" key="2">
    <source>
        <dbReference type="ARBA" id="ARBA00006810"/>
    </source>
</evidence>